<dbReference type="Proteomes" id="UP000266183">
    <property type="component" value="Chromosome"/>
</dbReference>
<dbReference type="EMBL" id="CP032382">
    <property type="protein sequence ID" value="AYB30903.1"/>
    <property type="molecule type" value="Genomic_DNA"/>
</dbReference>
<protein>
    <recommendedName>
        <fullName evidence="4">Entericidin</fullName>
    </recommendedName>
</protein>
<dbReference type="RefSeq" id="WP_119754197.1">
    <property type="nucleotide sequence ID" value="NZ_CP032382.1"/>
</dbReference>
<proteinExistence type="predicted"/>
<evidence type="ECO:0000256" key="1">
    <source>
        <dbReference type="SAM" id="SignalP"/>
    </source>
</evidence>
<keyword evidence="1" id="KW-0732">Signal</keyword>
<evidence type="ECO:0008006" key="4">
    <source>
        <dbReference type="Google" id="ProtNLM"/>
    </source>
</evidence>
<dbReference type="AlphaFoldDB" id="A0A385SGM9"/>
<accession>A0A385SGM9</accession>
<feature type="signal peptide" evidence="1">
    <location>
        <begin position="1"/>
        <end position="18"/>
    </location>
</feature>
<dbReference type="KEGG" id="chk:D4L85_10070"/>
<gene>
    <name evidence="2" type="ORF">D4L85_10070</name>
</gene>
<keyword evidence="3" id="KW-1185">Reference proteome</keyword>
<name>A0A385SGM9_9BACT</name>
<organism evidence="2 3">
    <name type="scientific">Chryseolinea soli</name>
    <dbReference type="NCBI Taxonomy" id="2321403"/>
    <lineage>
        <taxon>Bacteria</taxon>
        <taxon>Pseudomonadati</taxon>
        <taxon>Bacteroidota</taxon>
        <taxon>Cytophagia</taxon>
        <taxon>Cytophagales</taxon>
        <taxon>Fulvivirgaceae</taxon>
        <taxon>Chryseolinea</taxon>
    </lineage>
</organism>
<evidence type="ECO:0000313" key="3">
    <source>
        <dbReference type="Proteomes" id="UP000266183"/>
    </source>
</evidence>
<sequence>MKKLIAFVAVCGFALAFAACGKKAETATTDVDSAAVEAAAPAAVDSAAADTTKTDTTKVQ</sequence>
<reference evidence="3" key="1">
    <citation type="submission" date="2018-09" db="EMBL/GenBank/DDBJ databases">
        <title>Chryseolinea sp. KIS68-18 isolated from soil.</title>
        <authorList>
            <person name="Weon H.-Y."/>
            <person name="Kwon S.-W."/>
            <person name="Lee S.A."/>
        </authorList>
    </citation>
    <scope>NUCLEOTIDE SEQUENCE [LARGE SCALE GENOMIC DNA]</scope>
    <source>
        <strain evidence="3">KIS68-18</strain>
    </source>
</reference>
<feature type="chain" id="PRO_5017299050" description="Entericidin" evidence="1">
    <location>
        <begin position="19"/>
        <end position="60"/>
    </location>
</feature>
<evidence type="ECO:0000313" key="2">
    <source>
        <dbReference type="EMBL" id="AYB30903.1"/>
    </source>
</evidence>
<dbReference type="PROSITE" id="PS51257">
    <property type="entry name" value="PROKAR_LIPOPROTEIN"/>
    <property type="match status" value="1"/>
</dbReference>